<name>A0A164MHP7_9CRUS</name>
<protein>
    <recommendedName>
        <fullName evidence="5">Endonuclease/exonuclease/phosphatase domain-containing protein</fullName>
    </recommendedName>
</protein>
<dbReference type="Gene3D" id="3.60.10.10">
    <property type="entry name" value="Endonuclease/exonuclease/phosphatase"/>
    <property type="match status" value="1"/>
</dbReference>
<dbReference type="SUPFAM" id="SSF56219">
    <property type="entry name" value="DNase I-like"/>
    <property type="match status" value="1"/>
</dbReference>
<gene>
    <name evidence="3" type="ORF">APZ42_031838</name>
</gene>
<reference evidence="3 4" key="1">
    <citation type="submission" date="2016-03" db="EMBL/GenBank/DDBJ databases">
        <title>EvidentialGene: Evidence-directed Construction of Genes on Genomes.</title>
        <authorList>
            <person name="Gilbert D.G."/>
            <person name="Choi J.-H."/>
            <person name="Mockaitis K."/>
            <person name="Colbourne J."/>
            <person name="Pfrender M."/>
        </authorList>
    </citation>
    <scope>NUCLEOTIDE SEQUENCE [LARGE SCALE GENOMIC DNA]</scope>
    <source>
        <strain evidence="3 4">Xinb3</strain>
        <tissue evidence="3">Complete organism</tissue>
    </source>
</reference>
<feature type="coiled-coil region" evidence="1">
    <location>
        <begin position="15"/>
        <end position="42"/>
    </location>
</feature>
<dbReference type="AlphaFoldDB" id="A0A164MHP7"/>
<dbReference type="Proteomes" id="UP000076858">
    <property type="component" value="Unassembled WGS sequence"/>
</dbReference>
<accession>A0A164MHP7</accession>
<sequence>MLALIKYDPDHNLPISEARQKIEKLKMDMHQLQETLKNLQSINIKDIQSKIDQVATDAANTNTRIDSFEETVIGRFDRLEAFLYARLPPRPTKSRLEEFRNFLSSSTPSIVLLCETFWNNKFSVKFRTYNLINKNRTDRPGGGVAILVHHSIHYTPLIIRTSPNIEEVGISINVTGYGKIDIISVYCPHSDCTKEEITQLLGSSNTKKPLVGGDLKGTYVNPSTGRTSTLDLTIMLAVLACDATVTLGPYLGSDHLPVIIDTKMLPAHPDVNPPKWIFEEGHDTNQNALQLYNHLQNALLEASHNLFKLTKPNSRTTPEPIKPWWNADCEASVKAARQKKLWAFTKAMTGKNRSPFTASHDLLSQSGETITDPKAKAEFFLKTFFDCPYYHGIAYRHHEEQIKEAMSSTNPSPPNKPITTKEIESGLIRLKSNATGLDLIHNKILANLNYENREYMRLTFNALLLHGVSPPEWKQAVVIPILKPNKQLQDPVSYHPISLTSCLGKVMERIIKNRLSCQLASGDQLSTSTLSSRLPTRQKHYRPYSGPRKCSKNSL</sequence>
<organism evidence="3 4">
    <name type="scientific">Daphnia magna</name>
    <dbReference type="NCBI Taxonomy" id="35525"/>
    <lineage>
        <taxon>Eukaryota</taxon>
        <taxon>Metazoa</taxon>
        <taxon>Ecdysozoa</taxon>
        <taxon>Arthropoda</taxon>
        <taxon>Crustacea</taxon>
        <taxon>Branchiopoda</taxon>
        <taxon>Diplostraca</taxon>
        <taxon>Cladocera</taxon>
        <taxon>Anomopoda</taxon>
        <taxon>Daphniidae</taxon>
        <taxon>Daphnia</taxon>
    </lineage>
</organism>
<dbReference type="PANTHER" id="PTHR33395">
    <property type="entry name" value="TRANSCRIPTASE, PUTATIVE-RELATED-RELATED"/>
    <property type="match status" value="1"/>
</dbReference>
<dbReference type="PANTHER" id="PTHR33395:SF22">
    <property type="entry name" value="REVERSE TRANSCRIPTASE DOMAIN-CONTAINING PROTEIN"/>
    <property type="match status" value="1"/>
</dbReference>
<dbReference type="InterPro" id="IPR036691">
    <property type="entry name" value="Endo/exonu/phosph_ase_sf"/>
</dbReference>
<comment type="caution">
    <text evidence="3">The sequence shown here is derived from an EMBL/GenBank/DDBJ whole genome shotgun (WGS) entry which is preliminary data.</text>
</comment>
<proteinExistence type="predicted"/>
<feature type="region of interest" description="Disordered" evidence="2">
    <location>
        <begin position="528"/>
        <end position="555"/>
    </location>
</feature>
<dbReference type="OrthoDB" id="6373033at2759"/>
<keyword evidence="4" id="KW-1185">Reference proteome</keyword>
<evidence type="ECO:0000313" key="3">
    <source>
        <dbReference type="EMBL" id="KZS05069.1"/>
    </source>
</evidence>
<evidence type="ECO:0008006" key="5">
    <source>
        <dbReference type="Google" id="ProtNLM"/>
    </source>
</evidence>
<keyword evidence="1" id="KW-0175">Coiled coil</keyword>
<evidence type="ECO:0000313" key="4">
    <source>
        <dbReference type="Proteomes" id="UP000076858"/>
    </source>
</evidence>
<dbReference type="EMBL" id="LRGB01003009">
    <property type="protein sequence ID" value="KZS05069.1"/>
    <property type="molecule type" value="Genomic_DNA"/>
</dbReference>
<evidence type="ECO:0000256" key="1">
    <source>
        <dbReference type="SAM" id="Coils"/>
    </source>
</evidence>
<evidence type="ECO:0000256" key="2">
    <source>
        <dbReference type="SAM" id="MobiDB-lite"/>
    </source>
</evidence>